<dbReference type="EMBL" id="BPLF01000001">
    <property type="protein sequence ID" value="GIX61139.1"/>
    <property type="molecule type" value="Genomic_DNA"/>
</dbReference>
<proteinExistence type="predicted"/>
<evidence type="ECO:0000313" key="3">
    <source>
        <dbReference type="Proteomes" id="UP001497744"/>
    </source>
</evidence>
<comment type="caution">
    <text evidence="2">The sequence shown here is derived from an EMBL/GenBank/DDBJ whole genome shotgun (WGS) entry which is preliminary data.</text>
</comment>
<protein>
    <submittedName>
        <fullName evidence="2">Extracellular matrix-binding ebh</fullName>
    </submittedName>
</protein>
<evidence type="ECO:0000313" key="2">
    <source>
        <dbReference type="EMBL" id="GIX61139.1"/>
    </source>
</evidence>
<organism evidence="2 3">
    <name type="scientific">Babesia caballi</name>
    <dbReference type="NCBI Taxonomy" id="5871"/>
    <lineage>
        <taxon>Eukaryota</taxon>
        <taxon>Sar</taxon>
        <taxon>Alveolata</taxon>
        <taxon>Apicomplexa</taxon>
        <taxon>Aconoidasida</taxon>
        <taxon>Piroplasmida</taxon>
        <taxon>Babesiidae</taxon>
        <taxon>Babesia</taxon>
    </lineage>
</organism>
<keyword evidence="1" id="KW-1133">Transmembrane helix</keyword>
<name>A0AAV4LQV5_BABCB</name>
<reference evidence="2 3" key="1">
    <citation type="submission" date="2021-06" db="EMBL/GenBank/DDBJ databases">
        <title>Genome sequence of Babesia caballi.</title>
        <authorList>
            <person name="Yamagishi J."/>
            <person name="Kidaka T."/>
            <person name="Ochi A."/>
        </authorList>
    </citation>
    <scope>NUCLEOTIDE SEQUENCE [LARGE SCALE GENOMIC DNA]</scope>
    <source>
        <strain evidence="2">USDA-D6B2</strain>
    </source>
</reference>
<dbReference type="AlphaFoldDB" id="A0AAV4LQV5"/>
<dbReference type="RefSeq" id="XP_067713210.1">
    <property type="nucleotide sequence ID" value="XM_067857109.1"/>
</dbReference>
<feature type="transmembrane region" description="Helical" evidence="1">
    <location>
        <begin position="1005"/>
        <end position="1026"/>
    </location>
</feature>
<sequence length="1074" mass="119296">MGAKWKWQRITVGQGYFTGLQDFQEAIEAAENKLKESGSGGINDFSQALQILKEKNTLGEIITKIAEGLRTFIGYGSQGKGIADVIDPLQQLRKGVLEFLRMFLDRLRGLNVKVQDAIGELNKARMGRVKFDEAVQKVKKISQTGSNTNDIPDVMSALINVDELKQHKDDLNTFPEAVNKYLKNVLEAVVKDGNGQAPNQVASLQSSLPALVEAYGKQNGEHRQLFHKVEGDYKMINRNSSRNVGEILGSAVYYGTENMLIPLKKTDGYKSSYISSSSWNGGADNNTISQIFLGCLPLYYYWLTYLYWKCKQPYDRHGWEGQWLHSGVLNAFMVGHGYVTVHLTKHPGKNIAPLLENVDKLKDSIQGISSPTAVQASHADILSELSKKLDEALKTPSTTTLNGHSLSALFYLCRCYFIGKQIINPATERRPPTSIREMLYWLSGLQFSPYYSDLKKHIEKNIPNHGLPVADSSISSTKSSGGDTLTQSQMKGFLLSSCLSAPGVLGAIQGNSADRDGEPWLYSLFCNTMNLQYPSGSALFNTLANYVYALQFQLYFLYRQCQNNYSYTCGWNECAFGANVTISNTVQSYLCPSRGGDCSSQGSPLQAFLTDNLKGFCRQQPGTSNHLTECSPGSMCHVPMGFAGKLRTDAGGGINIAYALNPFCSSPSDPLRQLSEKLGCLTKRTPRTLGDLIGFIWHLNGQLFKKRPTIESLINKFSSAFSLGSITAELKKNRHLVVTMLWNGVAKRKYTSLHPPVSATITGLSLSLESMVSTIPFLYQLFLAEEEKSLPVTLFDLTQHCHEKKEEQGTVGGHNKNVTKIKHKCTNTSNDLWSIFQSLNVKPSKAGDTDPYEACRNSQCGGYLSPLTHTYGATYSPKFASTYLSWVVYLVEVFDERLNELLVEFNNINCKDCAPHCSCTEGQHGSTSCQCDSVVSCAGVLPVFYAHGFNFTNAYALKGGTHGTDTMKRSCQKFHDQLSNVLAEGAPLTKLLLTIDDFLYMFRFYFVYNLSSIWIMYVCVVLYIYFYRADLLHVKSHVRFPSSHGIPPIGLLPTGKPTVLTKFTKLTYFIGELT</sequence>
<dbReference type="Pfam" id="PF12785">
    <property type="entry name" value="VESA1_N"/>
    <property type="match status" value="1"/>
</dbReference>
<dbReference type="Proteomes" id="UP001497744">
    <property type="component" value="Unassembled WGS sequence"/>
</dbReference>
<keyword evidence="1" id="KW-0812">Transmembrane</keyword>
<dbReference type="InterPro" id="IPR024751">
    <property type="entry name" value="VESA1"/>
</dbReference>
<evidence type="ECO:0000256" key="1">
    <source>
        <dbReference type="SAM" id="Phobius"/>
    </source>
</evidence>
<dbReference type="GeneID" id="94192622"/>
<keyword evidence="3" id="KW-1185">Reference proteome</keyword>
<gene>
    <name evidence="2" type="ORF">BcabD6B2_05740</name>
</gene>
<keyword evidence="1" id="KW-0472">Membrane</keyword>
<accession>A0AAV4LQV5</accession>